<organism evidence="2 3">
    <name type="scientific">Nonomuraea ferruginea</name>
    <dbReference type="NCBI Taxonomy" id="46174"/>
    <lineage>
        <taxon>Bacteria</taxon>
        <taxon>Bacillati</taxon>
        <taxon>Actinomycetota</taxon>
        <taxon>Actinomycetes</taxon>
        <taxon>Streptosporangiales</taxon>
        <taxon>Streptosporangiaceae</taxon>
        <taxon>Nonomuraea</taxon>
    </lineage>
</organism>
<evidence type="ECO:0000313" key="3">
    <source>
        <dbReference type="Proteomes" id="UP001212498"/>
    </source>
</evidence>
<sequence>MTALTLCAVAAWFLVPQSAPRPRDSRERVATVFQEVRVGDIGLPSSLPDYTFRFSAAVRWRRLRDGNHANPAALAIEDVITRASVIVATETPEKVSALSQQLSVALGIPKPNRSGEVEAMTSEVSLSMPAEDVQRLEKMAELRKDEALWEEQRRYEKSRREYLGEDVLKSPGSAVVWWLATKEDGVDQAAALIDTLARLSAAANNDESVHSGLHRKVNGDGLVDRTLSAADVLEDLMARIDLDADSDAGTTFVDRVANDMEKAGRSEHAEEIRHRFEIQAPWEELEGGNGSPRSEGNDPES</sequence>
<evidence type="ECO:0000313" key="2">
    <source>
        <dbReference type="EMBL" id="MDA0645339.1"/>
    </source>
</evidence>
<protein>
    <submittedName>
        <fullName evidence="2">Uncharacterized protein</fullName>
    </submittedName>
</protein>
<keyword evidence="3" id="KW-1185">Reference proteome</keyword>
<feature type="region of interest" description="Disordered" evidence="1">
    <location>
        <begin position="277"/>
        <end position="301"/>
    </location>
</feature>
<accession>A0ABT4T751</accession>
<dbReference type="EMBL" id="JAPNUD010000133">
    <property type="protein sequence ID" value="MDA0645339.1"/>
    <property type="molecule type" value="Genomic_DNA"/>
</dbReference>
<proteinExistence type="predicted"/>
<comment type="caution">
    <text evidence="2">The sequence shown here is derived from an EMBL/GenBank/DDBJ whole genome shotgun (WGS) entry which is preliminary data.</text>
</comment>
<dbReference type="RefSeq" id="WP_271279022.1">
    <property type="nucleotide sequence ID" value="NZ_BAABFD010000009.1"/>
</dbReference>
<reference evidence="2 3" key="1">
    <citation type="submission" date="2022-11" db="EMBL/GenBank/DDBJ databases">
        <title>Nonomuraea corallina sp. nov., a new species of the genus Nonomuraea isolated from sea side sediment in Thai sea.</title>
        <authorList>
            <person name="Ngamcharungchit C."/>
            <person name="Matsumoto A."/>
            <person name="Suriyachadkun C."/>
            <person name="Panbangred W."/>
            <person name="Inahashi Y."/>
            <person name="Intra B."/>
        </authorList>
    </citation>
    <scope>NUCLEOTIDE SEQUENCE [LARGE SCALE GENOMIC DNA]</scope>
    <source>
        <strain evidence="2 3">DSM 43553</strain>
    </source>
</reference>
<name>A0ABT4T751_9ACTN</name>
<evidence type="ECO:0000256" key="1">
    <source>
        <dbReference type="SAM" id="MobiDB-lite"/>
    </source>
</evidence>
<gene>
    <name evidence="2" type="ORF">OUY24_32335</name>
</gene>
<dbReference type="Proteomes" id="UP001212498">
    <property type="component" value="Unassembled WGS sequence"/>
</dbReference>